<comment type="caution">
    <text evidence="3">The sequence shown here is derived from an EMBL/GenBank/DDBJ whole genome shotgun (WGS) entry which is preliminary data.</text>
</comment>
<proteinExistence type="inferred from homology"/>
<keyword evidence="1 2" id="KW-0378">Hydrolase</keyword>
<comment type="cofactor">
    <cofactor evidence="2">
        <name>Mg(2+)</name>
        <dbReference type="ChEBI" id="CHEBI:18420"/>
    </cofactor>
</comment>
<name>A0A1C2G152_9GAMM</name>
<organism evidence="3 4">
    <name type="scientific">Acidiferrobacter thiooxydans</name>
    <dbReference type="NCBI Taxonomy" id="163359"/>
    <lineage>
        <taxon>Bacteria</taxon>
        <taxon>Pseudomonadati</taxon>
        <taxon>Pseudomonadota</taxon>
        <taxon>Gammaproteobacteria</taxon>
        <taxon>Acidiferrobacterales</taxon>
        <taxon>Acidiferrobacteraceae</taxon>
        <taxon>Acidiferrobacter</taxon>
    </lineage>
</organism>
<accession>A0A1C2G152</accession>
<keyword evidence="2" id="KW-0479">Metal-binding</keyword>
<dbReference type="STRING" id="163359.A9R16_12365"/>
<dbReference type="GO" id="GO:0046872">
    <property type="term" value="F:metal ion binding"/>
    <property type="evidence" value="ECO:0007669"/>
    <property type="project" value="UniProtKB-KW"/>
</dbReference>
<evidence type="ECO:0000256" key="1">
    <source>
        <dbReference type="ARBA" id="ARBA00022801"/>
    </source>
</evidence>
<dbReference type="NCBIfam" id="TIGR00685">
    <property type="entry name" value="T6PP"/>
    <property type="match status" value="1"/>
</dbReference>
<dbReference type="UniPathway" id="UPA00299"/>
<dbReference type="AlphaFoldDB" id="A0A1C2G152"/>
<dbReference type="Proteomes" id="UP000253250">
    <property type="component" value="Unassembled WGS sequence"/>
</dbReference>
<comment type="function">
    <text evidence="2">Removes the phosphate from trehalose 6-phosphate to produce free trehalose.</text>
</comment>
<dbReference type="Gene3D" id="3.40.50.1000">
    <property type="entry name" value="HAD superfamily/HAD-like"/>
    <property type="match status" value="2"/>
</dbReference>
<dbReference type="GO" id="GO:0004805">
    <property type="term" value="F:trehalose-phosphatase activity"/>
    <property type="evidence" value="ECO:0007669"/>
    <property type="project" value="UniProtKB-EC"/>
</dbReference>
<dbReference type="EMBL" id="PSYR01000002">
    <property type="protein sequence ID" value="RCN56019.1"/>
    <property type="molecule type" value="Genomic_DNA"/>
</dbReference>
<dbReference type="PANTHER" id="PTHR43768">
    <property type="entry name" value="TREHALOSE 6-PHOSPHATE PHOSPHATASE"/>
    <property type="match status" value="1"/>
</dbReference>
<comment type="similarity">
    <text evidence="2">Belongs to the trehalose phosphatase family.</text>
</comment>
<protein>
    <recommendedName>
        <fullName evidence="2">Trehalose 6-phosphate phosphatase</fullName>
        <ecNumber evidence="2">3.1.3.12</ecNumber>
    </recommendedName>
</protein>
<keyword evidence="4" id="KW-1185">Reference proteome</keyword>
<comment type="pathway">
    <text evidence="2">Glycan biosynthesis; trehalose biosynthesis.</text>
</comment>
<dbReference type="InterPro" id="IPR036412">
    <property type="entry name" value="HAD-like_sf"/>
</dbReference>
<sequence>MLRAARERLLVLDYDGTLAPFTPRREDATLYPGIAPLLVGIQQQGTRIAFVTGRPAADLAARIPLQGVEIFGAHGQEHLAPCGHLTRAALTPSSQQWLDASAARIKAAGFEHALERKYGTVAIHWRHEQPDGRVRLEELAYGIARKLPADVRGLAFDGGYEFRVSGRDKGTAVADLVARHPQAIMAYLGDDWTDEDAFAALPPAGLGVLVRERLRDTRAHLWLRPPDELHAFLKSWMTAAKP</sequence>
<reference evidence="3 4" key="1">
    <citation type="submission" date="2018-02" db="EMBL/GenBank/DDBJ databases">
        <title>Insights into the biology of acidophilic members of the Acidiferrobacteraceae family derived from comparative genomic analyses.</title>
        <authorList>
            <person name="Issotta F."/>
            <person name="Thyssen C."/>
            <person name="Mena C."/>
            <person name="Moya A."/>
            <person name="Bellenberg S."/>
            <person name="Sproer C."/>
            <person name="Covarrubias P.C."/>
            <person name="Sand W."/>
            <person name="Quatrini R."/>
            <person name="Vera M."/>
        </authorList>
    </citation>
    <scope>NUCLEOTIDE SEQUENCE [LARGE SCALE GENOMIC DNA]</scope>
    <source>
        <strain evidence="4">m-1</strain>
    </source>
</reference>
<dbReference type="PANTHER" id="PTHR43768:SF3">
    <property type="entry name" value="TREHALOSE 6-PHOSPHATE PHOSPHATASE"/>
    <property type="match status" value="1"/>
</dbReference>
<evidence type="ECO:0000313" key="3">
    <source>
        <dbReference type="EMBL" id="RCN56019.1"/>
    </source>
</evidence>
<gene>
    <name evidence="3" type="primary">otsB</name>
    <name evidence="3" type="ORF">C4900_09020</name>
</gene>
<keyword evidence="2" id="KW-0460">Magnesium</keyword>
<dbReference type="GO" id="GO:0005992">
    <property type="term" value="P:trehalose biosynthetic process"/>
    <property type="evidence" value="ECO:0007669"/>
    <property type="project" value="UniProtKB-UniPathway"/>
</dbReference>
<evidence type="ECO:0000256" key="2">
    <source>
        <dbReference type="RuleBase" id="RU361117"/>
    </source>
</evidence>
<evidence type="ECO:0000313" key="4">
    <source>
        <dbReference type="Proteomes" id="UP000253250"/>
    </source>
</evidence>
<dbReference type="InterPro" id="IPR003337">
    <property type="entry name" value="Trehalose_PPase"/>
</dbReference>
<dbReference type="InterPro" id="IPR044651">
    <property type="entry name" value="OTSB-like"/>
</dbReference>
<dbReference type="SUPFAM" id="SSF56784">
    <property type="entry name" value="HAD-like"/>
    <property type="match status" value="1"/>
</dbReference>
<dbReference type="Pfam" id="PF02358">
    <property type="entry name" value="Trehalose_PPase"/>
    <property type="match status" value="1"/>
</dbReference>
<dbReference type="InterPro" id="IPR023214">
    <property type="entry name" value="HAD_sf"/>
</dbReference>
<dbReference type="EC" id="3.1.3.12" evidence="2"/>
<comment type="catalytic activity">
    <reaction evidence="2">
        <text>alpha,alpha-trehalose 6-phosphate + H2O = alpha,alpha-trehalose + phosphate</text>
        <dbReference type="Rhea" id="RHEA:23420"/>
        <dbReference type="ChEBI" id="CHEBI:15377"/>
        <dbReference type="ChEBI" id="CHEBI:16551"/>
        <dbReference type="ChEBI" id="CHEBI:43474"/>
        <dbReference type="ChEBI" id="CHEBI:58429"/>
        <dbReference type="EC" id="3.1.3.12"/>
    </reaction>
</comment>